<dbReference type="Proteomes" id="UP000164362">
    <property type="component" value="Segment"/>
</dbReference>
<protein>
    <submittedName>
        <fullName evidence="2">Uncharacterized protein</fullName>
    </submittedName>
</protein>
<organismHost>
    <name type="scientific">Apodemus sylvaticus</name>
    <name type="common">European woodmouse</name>
    <dbReference type="NCBI Taxonomy" id="10129"/>
</organismHost>
<organismHost>
    <name type="scientific">Homo sapiens</name>
    <name type="common">Human</name>
    <dbReference type="NCBI Taxonomy" id="9606"/>
</organismHost>
<evidence type="ECO:0000256" key="1">
    <source>
        <dbReference type="SAM" id="Phobius"/>
    </source>
</evidence>
<feature type="transmembrane region" description="Helical" evidence="1">
    <location>
        <begin position="47"/>
        <end position="72"/>
    </location>
</feature>
<evidence type="ECO:0000313" key="2">
    <source>
        <dbReference type="EMBL" id="CRL86559.1"/>
    </source>
</evidence>
<organismHost>
    <name type="scientific">Felis catus</name>
    <name type="common">Cat</name>
    <name type="synonym">Felis silvestris catus</name>
    <dbReference type="NCBI Taxonomy" id="9685"/>
</organismHost>
<keyword evidence="1" id="KW-1133">Transmembrane helix</keyword>
<keyword evidence="1" id="KW-0812">Transmembrane</keyword>
<reference evidence="2" key="2">
    <citation type="submission" date="2015-05" db="EMBL/GenBank/DDBJ databases">
        <title>Utilizing next-generation sequencing to resolve the backbone and inform taxonomy of the Core Goodeniaceae.</title>
        <authorList>
            <person name="Michener P.S."/>
            <person name="Gardner A.G."/>
            <person name="Jabaily R.S."/>
            <person name="Sessa E."/>
        </authorList>
    </citation>
    <scope>NUCLEOTIDE SEQUENCE</scope>
    <source>
        <strain evidence="2">RatPox09</strain>
    </source>
</reference>
<reference evidence="2" key="1">
    <citation type="journal article" date="2015" name="J. Virol.">
        <title>Out of the reservoir: Phenotypic and genotypic characterization of a novel cowpox virus isolated from a common vole.</title>
        <authorList>
            <person name="Hoffmann D."/>
            <person name="Franke A."/>
            <person name="Jenckel M."/>
            <person name="Tamosiunaite A."/>
            <person name="Schluckebier J."/>
            <person name="Granzow H."/>
            <person name="Hoffmann B."/>
            <person name="Fischer S."/>
            <person name="Ulrich R.G."/>
            <person name="Hoper D."/>
            <person name="Goller K."/>
            <person name="Osterrieder N."/>
            <person name="Beer M."/>
        </authorList>
    </citation>
    <scope>NUCLEOTIDE SEQUENCE [LARGE SCALE GENOMIC DNA]</scope>
    <source>
        <strain evidence="2">RatPox09</strain>
    </source>
</reference>
<organismHost>
    <name type="scientific">Loxodonta africana</name>
    <name type="common">African elephant</name>
    <dbReference type="NCBI Taxonomy" id="9785"/>
</organismHost>
<organismHost>
    <name type="scientific">Microtus agrestis</name>
    <name type="common">Short-tailed field vole</name>
    <dbReference type="NCBI Taxonomy" id="29092"/>
</organismHost>
<organismHost>
    <name type="scientific">Bos taurus</name>
    <name type="common">Bovine</name>
    <dbReference type="NCBI Taxonomy" id="9913"/>
</organismHost>
<gene>
    <name evidence="2" type="primary">gCPXV0179</name>
</gene>
<accession>A0A0K2YSA9</accession>
<proteinExistence type="predicted"/>
<feature type="transmembrane region" description="Helical" evidence="1">
    <location>
        <begin position="84"/>
        <end position="106"/>
    </location>
</feature>
<feature type="transmembrane region" description="Helical" evidence="1">
    <location>
        <begin position="12"/>
        <end position="35"/>
    </location>
</feature>
<keyword evidence="1" id="KW-0472">Membrane</keyword>
<organismHost>
    <name type="scientific">Mus musculus</name>
    <name type="common">Mouse</name>
    <dbReference type="NCBI Taxonomy" id="10090"/>
</organismHost>
<organismHost>
    <name type="scientific">Myodes glareolus</name>
    <name type="common">Bank vole</name>
    <name type="synonym">Clethrionomys glareolus</name>
    <dbReference type="NCBI Taxonomy" id="447135"/>
</organismHost>
<sequence length="132" mass="14285">MVNFCISDAEIGINVVIVLFPVNGLVTAPSVLYPLEYFSLVSSILEHSMICLSLILAGKIDFLFFIILLLAIVDITSGKYFSTFSISSIFKPAMYSAILLLVSIPFLAKKSYVVFTISVLTGSSISLSTSAE</sequence>
<name>A0A0K2YSA9_COWPX</name>
<dbReference type="EMBL" id="LN864565">
    <property type="protein sequence ID" value="CRL86559.1"/>
    <property type="molecule type" value="Genomic_DNA"/>
</dbReference>
<organism evidence="2">
    <name type="scientific">Cowpox virus</name>
    <name type="common">CPV</name>
    <dbReference type="NCBI Taxonomy" id="10243"/>
    <lineage>
        <taxon>Viruses</taxon>
        <taxon>Varidnaviria</taxon>
        <taxon>Bamfordvirae</taxon>
        <taxon>Nucleocytoviricota</taxon>
        <taxon>Pokkesviricetes</taxon>
        <taxon>Chitovirales</taxon>
        <taxon>Poxviridae</taxon>
        <taxon>Chordopoxvirinae</taxon>
        <taxon>Orthopoxvirus</taxon>
        <taxon>Orthopoxvirus cowpox</taxon>
    </lineage>
</organism>